<keyword evidence="2" id="KW-0472">Membrane</keyword>
<dbReference type="Proteomes" id="UP000551616">
    <property type="component" value="Unassembled WGS sequence"/>
</dbReference>
<gene>
    <name evidence="4" type="ORF">HOV93_19220</name>
</gene>
<keyword evidence="1" id="KW-0378">Hydrolase</keyword>
<evidence type="ECO:0000259" key="3">
    <source>
        <dbReference type="SMART" id="SM00331"/>
    </source>
</evidence>
<dbReference type="PANTHER" id="PTHR43156:SF2">
    <property type="entry name" value="STAGE II SPORULATION PROTEIN E"/>
    <property type="match status" value="1"/>
</dbReference>
<feature type="transmembrane region" description="Helical" evidence="2">
    <location>
        <begin position="84"/>
        <end position="105"/>
    </location>
</feature>
<keyword evidence="5" id="KW-1185">Reference proteome</keyword>
<name>A0A7V9A6V0_9BACT</name>
<accession>A0A7V9A6V0</accession>
<sequence>MIRQSAFNGSNMVFTFVLGLAALFQLVAVLMALRLNTIYRRRYAWLFISGAGVLMTLWIGAGIVDTIHSPPGNIIGEPTLWVQTLATLLTAILFFAGIATIEPLFKENEAARALLASENALLNREVQHSREEMMLAQRVQSNLLPKSAPNVPGLDIAFLSRPAEWTSGDYFDFVQPDDNTLIVTVADVCGHGLGPALLMTTSRSYFRGIARTRNQCQPIINTWNNAIAEDIEAGDFMTALVVRLDFKEQNIEYLGAGQNGLLIQADGSTKELERSGPPLGVIDNFEFPSPHRVPLTSGQILVLCTDGIHETEGQGGSQFGTHRIADLIATHRDLTAAQMVKRLDIEVRNFAIAAKAEDDLTAVIIKIA</sequence>
<feature type="transmembrane region" description="Helical" evidence="2">
    <location>
        <begin position="12"/>
        <end position="33"/>
    </location>
</feature>
<comment type="caution">
    <text evidence="4">The sequence shown here is derived from an EMBL/GenBank/DDBJ whole genome shotgun (WGS) entry which is preliminary data.</text>
</comment>
<proteinExistence type="predicted"/>
<dbReference type="GO" id="GO:0016791">
    <property type="term" value="F:phosphatase activity"/>
    <property type="evidence" value="ECO:0007669"/>
    <property type="project" value="TreeGrafter"/>
</dbReference>
<dbReference type="InterPro" id="IPR052016">
    <property type="entry name" value="Bact_Sigma-Reg"/>
</dbReference>
<dbReference type="SMART" id="SM00331">
    <property type="entry name" value="PP2C_SIG"/>
    <property type="match status" value="1"/>
</dbReference>
<keyword evidence="2" id="KW-1133">Transmembrane helix</keyword>
<dbReference type="PANTHER" id="PTHR43156">
    <property type="entry name" value="STAGE II SPORULATION PROTEIN E-RELATED"/>
    <property type="match status" value="1"/>
</dbReference>
<evidence type="ECO:0000313" key="4">
    <source>
        <dbReference type="EMBL" id="MBA2114755.1"/>
    </source>
</evidence>
<dbReference type="SUPFAM" id="SSF81606">
    <property type="entry name" value="PP2C-like"/>
    <property type="match status" value="1"/>
</dbReference>
<keyword evidence="2" id="KW-0812">Transmembrane</keyword>
<dbReference type="Pfam" id="PF07228">
    <property type="entry name" value="SpoIIE"/>
    <property type="match status" value="1"/>
</dbReference>
<dbReference type="RefSeq" id="WP_207396207.1">
    <property type="nucleotide sequence ID" value="NZ_JABRWO010000004.1"/>
</dbReference>
<feature type="transmembrane region" description="Helical" evidence="2">
    <location>
        <begin position="45"/>
        <end position="64"/>
    </location>
</feature>
<reference evidence="4 5" key="1">
    <citation type="submission" date="2020-05" db="EMBL/GenBank/DDBJ databases">
        <title>Bremerella alba sp. nov., a novel planctomycete isolated from the surface of the macroalga Fucus spiralis.</title>
        <authorList>
            <person name="Godinho O."/>
            <person name="Botelho R."/>
            <person name="Albuquerque L."/>
            <person name="Wiegand S."/>
            <person name="Da Costa M.S."/>
            <person name="Lobo-Da-Cunha A."/>
            <person name="Jogler C."/>
            <person name="Lage O.M."/>
        </authorList>
    </citation>
    <scope>NUCLEOTIDE SEQUENCE [LARGE SCALE GENOMIC DNA]</scope>
    <source>
        <strain evidence="4 5">FF15</strain>
    </source>
</reference>
<dbReference type="Gene3D" id="3.60.40.10">
    <property type="entry name" value="PPM-type phosphatase domain"/>
    <property type="match status" value="1"/>
</dbReference>
<evidence type="ECO:0000313" key="5">
    <source>
        <dbReference type="Proteomes" id="UP000551616"/>
    </source>
</evidence>
<organism evidence="4 5">
    <name type="scientific">Bremerella alba</name>
    <dbReference type="NCBI Taxonomy" id="980252"/>
    <lineage>
        <taxon>Bacteria</taxon>
        <taxon>Pseudomonadati</taxon>
        <taxon>Planctomycetota</taxon>
        <taxon>Planctomycetia</taxon>
        <taxon>Pirellulales</taxon>
        <taxon>Pirellulaceae</taxon>
        <taxon>Bremerella</taxon>
    </lineage>
</organism>
<evidence type="ECO:0000256" key="2">
    <source>
        <dbReference type="SAM" id="Phobius"/>
    </source>
</evidence>
<dbReference type="AlphaFoldDB" id="A0A7V9A6V0"/>
<evidence type="ECO:0000256" key="1">
    <source>
        <dbReference type="ARBA" id="ARBA00022801"/>
    </source>
</evidence>
<dbReference type="InterPro" id="IPR001932">
    <property type="entry name" value="PPM-type_phosphatase-like_dom"/>
</dbReference>
<feature type="domain" description="PPM-type phosphatase" evidence="3">
    <location>
        <begin position="151"/>
        <end position="367"/>
    </location>
</feature>
<dbReference type="InterPro" id="IPR036457">
    <property type="entry name" value="PPM-type-like_dom_sf"/>
</dbReference>
<protein>
    <recommendedName>
        <fullName evidence="3">PPM-type phosphatase domain-containing protein</fullName>
    </recommendedName>
</protein>
<dbReference type="EMBL" id="JABRWO010000004">
    <property type="protein sequence ID" value="MBA2114755.1"/>
    <property type="molecule type" value="Genomic_DNA"/>
</dbReference>